<evidence type="ECO:0000313" key="2">
    <source>
        <dbReference type="Proteomes" id="UP001230005"/>
    </source>
</evidence>
<protein>
    <submittedName>
        <fullName evidence="1">Uncharacterized protein</fullName>
    </submittedName>
</protein>
<comment type="caution">
    <text evidence="1">The sequence shown here is derived from an EMBL/GenBank/DDBJ whole genome shotgun (WGS) entry which is preliminary data.</text>
</comment>
<name>A0ABT9ZWH1_9BACI</name>
<evidence type="ECO:0000313" key="1">
    <source>
        <dbReference type="EMBL" id="MDQ0255574.1"/>
    </source>
</evidence>
<dbReference type="Proteomes" id="UP001230005">
    <property type="component" value="Unassembled WGS sequence"/>
</dbReference>
<dbReference type="RefSeq" id="WP_307326551.1">
    <property type="nucleotide sequence ID" value="NZ_JAUSUG010000011.1"/>
</dbReference>
<dbReference type="EMBL" id="JAUSUG010000011">
    <property type="protein sequence ID" value="MDQ0255574.1"/>
    <property type="molecule type" value="Genomic_DNA"/>
</dbReference>
<keyword evidence="2" id="KW-1185">Reference proteome</keyword>
<accession>A0ABT9ZWH1</accession>
<proteinExistence type="predicted"/>
<gene>
    <name evidence="1" type="ORF">J2S74_002956</name>
</gene>
<reference evidence="1 2" key="1">
    <citation type="submission" date="2023-07" db="EMBL/GenBank/DDBJ databases">
        <title>Genomic Encyclopedia of Type Strains, Phase IV (KMG-IV): sequencing the most valuable type-strain genomes for metagenomic binning, comparative biology and taxonomic classification.</title>
        <authorList>
            <person name="Goeker M."/>
        </authorList>
    </citation>
    <scope>NUCLEOTIDE SEQUENCE [LARGE SCALE GENOMIC DNA]</scope>
    <source>
        <strain evidence="1 2">DSM 9768</strain>
    </source>
</reference>
<dbReference type="PROSITE" id="PS51257">
    <property type="entry name" value="PROKAR_LIPOPROTEIN"/>
    <property type="match status" value="1"/>
</dbReference>
<organism evidence="1 2">
    <name type="scientific">Evansella vedderi</name>
    <dbReference type="NCBI Taxonomy" id="38282"/>
    <lineage>
        <taxon>Bacteria</taxon>
        <taxon>Bacillati</taxon>
        <taxon>Bacillota</taxon>
        <taxon>Bacilli</taxon>
        <taxon>Bacillales</taxon>
        <taxon>Bacillaceae</taxon>
        <taxon>Evansella</taxon>
    </lineage>
</organism>
<sequence>MKHFWTLFITIIVLTAILSGCNRVLDDIDDVTINNKIIQYKDFHVKSESTELDTSVRGTVFLYGEEVPEHAQIIALIEIDPDDWGGVAFYIPEKWNISNVTSSYPEEKNEEKPENYIAIWNTESERYELTTMIEIGTGRNYIPTGGGKGAIIIDLDINKATDISTSDIFNIIVEVGSEEKDGIRSIRPDYEFIEISAP</sequence>